<protein>
    <recommendedName>
        <fullName evidence="5">Protein kinase domain-containing protein</fullName>
    </recommendedName>
</protein>
<feature type="region of interest" description="Disordered" evidence="1">
    <location>
        <begin position="222"/>
        <end position="261"/>
    </location>
</feature>
<dbReference type="RefSeq" id="WP_089324868.1">
    <property type="nucleotide sequence ID" value="NZ_FZOR01000003.1"/>
</dbReference>
<accession>A0A239E8F2</accession>
<organism evidence="3 4">
    <name type="scientific">Actinomadura meyerae</name>
    <dbReference type="NCBI Taxonomy" id="240840"/>
    <lineage>
        <taxon>Bacteria</taxon>
        <taxon>Bacillati</taxon>
        <taxon>Actinomycetota</taxon>
        <taxon>Actinomycetes</taxon>
        <taxon>Streptosporangiales</taxon>
        <taxon>Thermomonosporaceae</taxon>
        <taxon>Actinomadura</taxon>
    </lineage>
</organism>
<feature type="transmembrane region" description="Helical" evidence="2">
    <location>
        <begin position="358"/>
        <end position="379"/>
    </location>
</feature>
<reference evidence="3 4" key="1">
    <citation type="submission" date="2017-06" db="EMBL/GenBank/DDBJ databases">
        <authorList>
            <person name="Kim H.J."/>
            <person name="Triplett B.A."/>
        </authorList>
    </citation>
    <scope>NUCLEOTIDE SEQUENCE [LARGE SCALE GENOMIC DNA]</scope>
    <source>
        <strain evidence="3 4">DSM 44715</strain>
    </source>
</reference>
<evidence type="ECO:0000313" key="4">
    <source>
        <dbReference type="Proteomes" id="UP000198318"/>
    </source>
</evidence>
<evidence type="ECO:0000256" key="1">
    <source>
        <dbReference type="SAM" id="MobiDB-lite"/>
    </source>
</evidence>
<feature type="transmembrane region" description="Helical" evidence="2">
    <location>
        <begin position="276"/>
        <end position="307"/>
    </location>
</feature>
<feature type="compositionally biased region" description="Low complexity" evidence="1">
    <location>
        <begin position="222"/>
        <end position="231"/>
    </location>
</feature>
<gene>
    <name evidence="3" type="ORF">SAMN05443665_1003281</name>
</gene>
<dbReference type="SUPFAM" id="SSF56112">
    <property type="entry name" value="Protein kinase-like (PK-like)"/>
    <property type="match status" value="1"/>
</dbReference>
<feature type="transmembrane region" description="Helical" evidence="2">
    <location>
        <begin position="328"/>
        <end position="352"/>
    </location>
</feature>
<keyword evidence="2" id="KW-1133">Transmembrane helix</keyword>
<evidence type="ECO:0000256" key="2">
    <source>
        <dbReference type="SAM" id="Phobius"/>
    </source>
</evidence>
<name>A0A239E8F2_9ACTN</name>
<dbReference type="Proteomes" id="UP000198318">
    <property type="component" value="Unassembled WGS sequence"/>
</dbReference>
<keyword evidence="2" id="KW-0812">Transmembrane</keyword>
<feature type="transmembrane region" description="Helical" evidence="2">
    <location>
        <begin position="400"/>
        <end position="421"/>
    </location>
</feature>
<dbReference type="EMBL" id="FZOR01000003">
    <property type="protein sequence ID" value="SNS40916.1"/>
    <property type="molecule type" value="Genomic_DNA"/>
</dbReference>
<proteinExistence type="predicted"/>
<keyword evidence="2" id="KW-0472">Membrane</keyword>
<dbReference type="Gene3D" id="1.10.510.10">
    <property type="entry name" value="Transferase(Phosphotransferase) domain 1"/>
    <property type="match status" value="1"/>
</dbReference>
<keyword evidence="4" id="KW-1185">Reference proteome</keyword>
<dbReference type="OrthoDB" id="9762169at2"/>
<evidence type="ECO:0008006" key="5">
    <source>
        <dbReference type="Google" id="ProtNLM"/>
    </source>
</evidence>
<dbReference type="InterPro" id="IPR011009">
    <property type="entry name" value="Kinase-like_dom_sf"/>
</dbReference>
<dbReference type="AlphaFoldDB" id="A0A239E8F2"/>
<evidence type="ECO:0000313" key="3">
    <source>
        <dbReference type="EMBL" id="SNS40916.1"/>
    </source>
</evidence>
<sequence length="449" mass="45102">MSGETRRLEYIGPYRLLSGPDGAAMPDGAGPNALGAVHRAAGPDGRDVAIRLLPPGTAVDVQRMREVLSPYVVDVLDGESAGPRPYVVSRFVPGRPLAERVAERGPMSGDALCRLATGLAKALAAVHGTGLAHGALDPGTVLVVDDAPVVVDFALTAAADPAGDIRAWAATVAFAATGRRDAPPGALPAALRPLVEAAAHPDPAARPAARDLAEATSRLDLPAVPAARPAPDEAPVPAAPPRGREAGAVPEEARRGTSGSGVAAPELKVPLGWARLLTAMAVVIAVAVVVVVPVAGLAASLAAVTLLRLAGAPAGTRARGWAAAFGRTLLTVPYAAAAAVAVPVALVAAAAVGGEIDSLTAAAFGAGAGAAVLWTAPGVRGPRRQLERLFLPVARRPRTIAGAVLGLGVLALVAGVAALTLTPSFAPLYGVQQTLESSLDRLQHAVNRF</sequence>